<sequence length="130" mass="14396">MEKLSVSQRKAQKQVKSKRKAPIKVVYISNPMRFETSAAKFRELVQSVTGQDSDIDTMFGIHGTNTVGISLPAPPDTADPVSEMRNEAYHGGLKKDVLGFGSEENSWLQGLMVPSSMFYDSPLIVPFEFV</sequence>
<comment type="caution">
    <text evidence="2">The sequence shown here is derived from an EMBL/GenBank/DDBJ whole genome shotgun (WGS) entry which is preliminary data.</text>
</comment>
<dbReference type="AlphaFoldDB" id="A0A9D5CSL1"/>
<evidence type="ECO:0000313" key="3">
    <source>
        <dbReference type="Proteomes" id="UP001085076"/>
    </source>
</evidence>
<proteinExistence type="predicted"/>
<evidence type="ECO:0000313" key="2">
    <source>
        <dbReference type="EMBL" id="KAJ0979001.1"/>
    </source>
</evidence>
<keyword evidence="3" id="KW-1185">Reference proteome</keyword>
<name>A0A9D5CSL1_9LILI</name>
<reference evidence="2" key="1">
    <citation type="submission" date="2021-03" db="EMBL/GenBank/DDBJ databases">
        <authorList>
            <person name="Li Z."/>
            <person name="Yang C."/>
        </authorList>
    </citation>
    <scope>NUCLEOTIDE SEQUENCE</scope>
    <source>
        <strain evidence="2">Dzin_1.0</strain>
        <tissue evidence="2">Leaf</tissue>
    </source>
</reference>
<dbReference type="PANTHER" id="PTHR33624">
    <property type="entry name" value="SIGMA FACTOR BINDING PROTEIN 1, CHLOROPLASTIC"/>
    <property type="match status" value="1"/>
</dbReference>
<dbReference type="Pfam" id="PF05678">
    <property type="entry name" value="VQ"/>
    <property type="match status" value="1"/>
</dbReference>
<dbReference type="Proteomes" id="UP001085076">
    <property type="component" value="Miscellaneous, Linkage group lg03"/>
</dbReference>
<protein>
    <recommendedName>
        <fullName evidence="1">VQ domain-containing protein</fullName>
    </recommendedName>
</protein>
<dbReference type="PANTHER" id="PTHR33624:SF2">
    <property type="entry name" value="SIGMA FACTOR BINDING PROTEIN 1, CHLOROPLASTIC"/>
    <property type="match status" value="1"/>
</dbReference>
<feature type="domain" description="VQ" evidence="1">
    <location>
        <begin position="28"/>
        <end position="54"/>
    </location>
</feature>
<gene>
    <name evidence="2" type="ORF">J5N97_014475</name>
</gene>
<dbReference type="InterPro" id="IPR008889">
    <property type="entry name" value="VQ"/>
</dbReference>
<dbReference type="InterPro" id="IPR039335">
    <property type="entry name" value="SIB1/2"/>
</dbReference>
<evidence type="ECO:0000259" key="1">
    <source>
        <dbReference type="Pfam" id="PF05678"/>
    </source>
</evidence>
<organism evidence="2 3">
    <name type="scientific">Dioscorea zingiberensis</name>
    <dbReference type="NCBI Taxonomy" id="325984"/>
    <lineage>
        <taxon>Eukaryota</taxon>
        <taxon>Viridiplantae</taxon>
        <taxon>Streptophyta</taxon>
        <taxon>Embryophyta</taxon>
        <taxon>Tracheophyta</taxon>
        <taxon>Spermatophyta</taxon>
        <taxon>Magnoliopsida</taxon>
        <taxon>Liliopsida</taxon>
        <taxon>Dioscoreales</taxon>
        <taxon>Dioscoreaceae</taxon>
        <taxon>Dioscorea</taxon>
    </lineage>
</organism>
<reference evidence="2" key="2">
    <citation type="journal article" date="2022" name="Hortic Res">
        <title>The genome of Dioscorea zingiberensis sheds light on the biosynthesis, origin and evolution of the medicinally important diosgenin saponins.</title>
        <authorList>
            <person name="Li Y."/>
            <person name="Tan C."/>
            <person name="Li Z."/>
            <person name="Guo J."/>
            <person name="Li S."/>
            <person name="Chen X."/>
            <person name="Wang C."/>
            <person name="Dai X."/>
            <person name="Yang H."/>
            <person name="Song W."/>
            <person name="Hou L."/>
            <person name="Xu J."/>
            <person name="Tong Z."/>
            <person name="Xu A."/>
            <person name="Yuan X."/>
            <person name="Wang W."/>
            <person name="Yang Q."/>
            <person name="Chen L."/>
            <person name="Sun Z."/>
            <person name="Wang K."/>
            <person name="Pan B."/>
            <person name="Chen J."/>
            <person name="Bao Y."/>
            <person name="Liu F."/>
            <person name="Qi X."/>
            <person name="Gang D.R."/>
            <person name="Wen J."/>
            <person name="Li J."/>
        </authorList>
    </citation>
    <scope>NUCLEOTIDE SEQUENCE</scope>
    <source>
        <strain evidence="2">Dzin_1.0</strain>
    </source>
</reference>
<accession>A0A9D5CSL1</accession>
<dbReference type="OrthoDB" id="665788at2759"/>
<dbReference type="EMBL" id="JAGGNH010000003">
    <property type="protein sequence ID" value="KAJ0979001.1"/>
    <property type="molecule type" value="Genomic_DNA"/>
</dbReference>